<dbReference type="EMBL" id="JARKIK010000009">
    <property type="protein sequence ID" value="KAK8749693.1"/>
    <property type="molecule type" value="Genomic_DNA"/>
</dbReference>
<organism evidence="3 4">
    <name type="scientific">Cherax quadricarinatus</name>
    <name type="common">Australian red claw crayfish</name>
    <dbReference type="NCBI Taxonomy" id="27406"/>
    <lineage>
        <taxon>Eukaryota</taxon>
        <taxon>Metazoa</taxon>
        <taxon>Ecdysozoa</taxon>
        <taxon>Arthropoda</taxon>
        <taxon>Crustacea</taxon>
        <taxon>Multicrustacea</taxon>
        <taxon>Malacostraca</taxon>
        <taxon>Eumalacostraca</taxon>
        <taxon>Eucarida</taxon>
        <taxon>Decapoda</taxon>
        <taxon>Pleocyemata</taxon>
        <taxon>Astacidea</taxon>
        <taxon>Parastacoidea</taxon>
        <taxon>Parastacidae</taxon>
        <taxon>Cherax</taxon>
    </lineage>
</organism>
<sequence length="196" mass="23072">MGKPKLNVLKENQKAVHPKSRKAKQISKKFYRELKMQKRRGESHAKLQFLGDKLAWFQENMDHQLEEFTPKDVIELIQKYIDRNLVEFEQIQLKHKIGGRTSRQHASREDHIRITHEREIKQFTGSGFETVDFLNPEALEIFKSWTGELRFLSNLKLRRFTKQFLESGVAAVPEECTTLHDVESDAKEMDDQTCDT</sequence>
<dbReference type="GO" id="GO:0005634">
    <property type="term" value="C:nucleus"/>
    <property type="evidence" value="ECO:0007669"/>
    <property type="project" value="TreeGrafter"/>
</dbReference>
<dbReference type="Proteomes" id="UP001445076">
    <property type="component" value="Unassembled WGS sequence"/>
</dbReference>
<evidence type="ECO:0000256" key="2">
    <source>
        <dbReference type="SAM" id="MobiDB-lite"/>
    </source>
</evidence>
<feature type="region of interest" description="Disordered" evidence="2">
    <location>
        <begin position="1"/>
        <end position="24"/>
    </location>
</feature>
<dbReference type="AlphaFoldDB" id="A0AAW0YD32"/>
<evidence type="ECO:0000313" key="3">
    <source>
        <dbReference type="EMBL" id="KAK8749693.1"/>
    </source>
</evidence>
<dbReference type="FunFam" id="1.20.1440.170:FF:000001">
    <property type="entry name" value="Translation machinery-associated 16 homolog"/>
    <property type="match status" value="1"/>
</dbReference>
<dbReference type="InterPro" id="IPR021346">
    <property type="entry name" value="Tma16"/>
</dbReference>
<accession>A0AAW0YD32</accession>
<proteinExistence type="inferred from homology"/>
<evidence type="ECO:0000256" key="1">
    <source>
        <dbReference type="ARBA" id="ARBA00034127"/>
    </source>
</evidence>
<reference evidence="3 4" key="1">
    <citation type="journal article" date="2024" name="BMC Genomics">
        <title>Genome assembly of redclaw crayfish (Cherax quadricarinatus) provides insights into its immune adaptation and hypoxia tolerance.</title>
        <authorList>
            <person name="Liu Z."/>
            <person name="Zheng J."/>
            <person name="Li H."/>
            <person name="Fang K."/>
            <person name="Wang S."/>
            <person name="He J."/>
            <person name="Zhou D."/>
            <person name="Weng S."/>
            <person name="Chi M."/>
            <person name="Gu Z."/>
            <person name="He J."/>
            <person name="Li F."/>
            <person name="Wang M."/>
        </authorList>
    </citation>
    <scope>NUCLEOTIDE SEQUENCE [LARGE SCALE GENOMIC DNA]</scope>
    <source>
        <strain evidence="3">ZL_2023a</strain>
    </source>
</reference>
<keyword evidence="4" id="KW-1185">Reference proteome</keyword>
<dbReference type="InterPro" id="IPR038356">
    <property type="entry name" value="Tma16_sf"/>
</dbReference>
<protein>
    <recommendedName>
        <fullName evidence="5">Translation machinery-associated protein 16</fullName>
    </recommendedName>
</protein>
<evidence type="ECO:0008006" key="5">
    <source>
        <dbReference type="Google" id="ProtNLM"/>
    </source>
</evidence>
<gene>
    <name evidence="3" type="ORF">OTU49_015482</name>
</gene>
<dbReference type="PANTHER" id="PTHR13349">
    <property type="entry name" value="TRANSLATION MACHINERY-ASSOCIATED PROTEIN 16"/>
    <property type="match status" value="1"/>
</dbReference>
<comment type="caution">
    <text evidence="3">The sequence shown here is derived from an EMBL/GenBank/DDBJ whole genome shotgun (WGS) entry which is preliminary data.</text>
</comment>
<name>A0AAW0YD32_CHEQU</name>
<dbReference type="Pfam" id="PF11176">
    <property type="entry name" value="Tma16"/>
    <property type="match status" value="1"/>
</dbReference>
<dbReference type="PANTHER" id="PTHR13349:SF2">
    <property type="entry name" value="TRANSLATION MACHINERY-ASSOCIATED PROTEIN 16"/>
    <property type="match status" value="1"/>
</dbReference>
<comment type="similarity">
    <text evidence="1">Belongs to the TMA16 family.</text>
</comment>
<evidence type="ECO:0000313" key="4">
    <source>
        <dbReference type="Proteomes" id="UP001445076"/>
    </source>
</evidence>
<feature type="non-terminal residue" evidence="3">
    <location>
        <position position="196"/>
    </location>
</feature>
<dbReference type="Gene3D" id="1.20.1440.170">
    <property type="entry name" value="Translation machinery-associated protein 16-like"/>
    <property type="match status" value="1"/>
</dbReference>